<organism evidence="10 11">
    <name type="scientific">Nepenthes gracilis</name>
    <name type="common">Slender pitcher plant</name>
    <dbReference type="NCBI Taxonomy" id="150966"/>
    <lineage>
        <taxon>Eukaryota</taxon>
        <taxon>Viridiplantae</taxon>
        <taxon>Streptophyta</taxon>
        <taxon>Embryophyta</taxon>
        <taxon>Tracheophyta</taxon>
        <taxon>Spermatophyta</taxon>
        <taxon>Magnoliopsida</taxon>
        <taxon>eudicotyledons</taxon>
        <taxon>Gunneridae</taxon>
        <taxon>Pentapetalae</taxon>
        <taxon>Caryophyllales</taxon>
        <taxon>Nepenthaceae</taxon>
        <taxon>Nepenthes</taxon>
    </lineage>
</organism>
<comment type="subcellular location">
    <subcellularLocation>
        <location evidence="1">Nucleus</location>
    </subcellularLocation>
</comment>
<keyword evidence="5" id="KW-0804">Transcription</keyword>
<dbReference type="GO" id="GO:0003700">
    <property type="term" value="F:DNA-binding transcription factor activity"/>
    <property type="evidence" value="ECO:0007669"/>
    <property type="project" value="InterPro"/>
</dbReference>
<dbReference type="SUPFAM" id="SSF47459">
    <property type="entry name" value="HLH, helix-loop-helix DNA-binding domain"/>
    <property type="match status" value="1"/>
</dbReference>
<dbReference type="GO" id="GO:0046983">
    <property type="term" value="F:protein dimerization activity"/>
    <property type="evidence" value="ECO:0007669"/>
    <property type="project" value="InterPro"/>
</dbReference>
<dbReference type="PROSITE" id="PS50217">
    <property type="entry name" value="BZIP"/>
    <property type="match status" value="1"/>
</dbReference>
<protein>
    <submittedName>
        <fullName evidence="10">Uncharacterized protein</fullName>
    </submittedName>
</protein>
<name>A0AAD3SM46_NEPGR</name>
<feature type="region of interest" description="Disordered" evidence="7">
    <location>
        <begin position="517"/>
        <end position="545"/>
    </location>
</feature>
<evidence type="ECO:0000259" key="9">
    <source>
        <dbReference type="PROSITE" id="PS50888"/>
    </source>
</evidence>
<dbReference type="Pfam" id="PF12498">
    <property type="entry name" value="bZIP_C"/>
    <property type="match status" value="1"/>
</dbReference>
<feature type="region of interest" description="Disordered" evidence="7">
    <location>
        <begin position="348"/>
        <end position="371"/>
    </location>
</feature>
<sequence>MERVFSVEDISDQFWSSPPSPPSEQSEDPKMNRSASEWAFQRFLQEAISSPDTVSSSKSRPENDVVEIKDHAHQSDQQIYHQNQDHDQKQPNNRIRPPANTSAFNLGSSIPIDSDEYQALLKSRLNLTCAAVALTRASAAVAESASQGSMDSQAASGVVSKGSQNKDAVGPIGVPALPAMQKISVAQTKSTTSGSSRDQDQSDDEGENETTKNTDPEDAKRVRRMLSNRESARRSRSRKQTHLTELETQVAQLRVENSSLLNRFTEINQKYNEAAIDNRVTKANVETLRAKVMMAEETVKRVTGIKPLLQAMSEISPMSLPRHFNGSPYSDTADATVTVHDAPKQRFYEPSTNNSIPTPTPTANSSVTGISSAEDVLPTPAISEIVKERKLMASNQAEGLGDDFFEQILSMPGYSGSESGFVGGGSTDHGSMVLGLETAEGPGHRFGGYGGTGSDFHLGLDLDPGSSTSPVAFLKAEDVGRRFGEDDDVCNASSSFNEGADSVQLTNLFPAFAQMQPQPFRPSSSPIRAHQGQPVPAPAAAGSQPLAIRPRVRARRGQATDPHSIAERLRRERIAERMKALQELVPRCNKTDRAAMLDEIADYVKFLRLQVKVLSMSRLGAGGGGGGGHQLVEDVPSSSIEGEGMGCSQPAWDKWSSDGTEQEVAKLLEEDIGAAMQFLQAKALCIMPTSVAAAIFGTQPPDAAAAAAVKPESNNPS</sequence>
<evidence type="ECO:0000256" key="4">
    <source>
        <dbReference type="ARBA" id="ARBA00023125"/>
    </source>
</evidence>
<feature type="compositionally biased region" description="Polar residues" evidence="7">
    <location>
        <begin position="517"/>
        <end position="526"/>
    </location>
</feature>
<feature type="compositionally biased region" description="Low complexity" evidence="7">
    <location>
        <begin position="350"/>
        <end position="366"/>
    </location>
</feature>
<dbReference type="Pfam" id="PF00170">
    <property type="entry name" value="bZIP_1"/>
    <property type="match status" value="1"/>
</dbReference>
<evidence type="ECO:0000259" key="8">
    <source>
        <dbReference type="PROSITE" id="PS50217"/>
    </source>
</evidence>
<dbReference type="InterPro" id="IPR011598">
    <property type="entry name" value="bHLH_dom"/>
</dbReference>
<dbReference type="PROSITE" id="PS50888">
    <property type="entry name" value="BHLH"/>
    <property type="match status" value="1"/>
</dbReference>
<feature type="region of interest" description="Disordered" evidence="7">
    <location>
        <begin position="49"/>
        <end position="102"/>
    </location>
</feature>
<evidence type="ECO:0000313" key="10">
    <source>
        <dbReference type="EMBL" id="GMH13195.1"/>
    </source>
</evidence>
<dbReference type="SUPFAM" id="SSF57959">
    <property type="entry name" value="Leucine zipper domain"/>
    <property type="match status" value="1"/>
</dbReference>
<dbReference type="EMBL" id="BSYO01000012">
    <property type="protein sequence ID" value="GMH13195.1"/>
    <property type="molecule type" value="Genomic_DNA"/>
</dbReference>
<dbReference type="GO" id="GO:0003677">
    <property type="term" value="F:DNA binding"/>
    <property type="evidence" value="ECO:0007669"/>
    <property type="project" value="UniProtKB-KW"/>
</dbReference>
<dbReference type="Gene3D" id="4.10.280.10">
    <property type="entry name" value="Helix-loop-helix DNA-binding domain"/>
    <property type="match status" value="1"/>
</dbReference>
<dbReference type="GO" id="GO:0080147">
    <property type="term" value="P:root hair cell development"/>
    <property type="evidence" value="ECO:0007669"/>
    <property type="project" value="UniProtKB-ARBA"/>
</dbReference>
<keyword evidence="6" id="KW-0539">Nucleus</keyword>
<feature type="domain" description="BZIP" evidence="8">
    <location>
        <begin position="218"/>
        <end position="273"/>
    </location>
</feature>
<feature type="region of interest" description="Disordered" evidence="7">
    <location>
        <begin position="1"/>
        <end position="36"/>
    </location>
</feature>
<reference evidence="10" key="1">
    <citation type="submission" date="2023-05" db="EMBL/GenBank/DDBJ databases">
        <title>Nepenthes gracilis genome sequencing.</title>
        <authorList>
            <person name="Fukushima K."/>
        </authorList>
    </citation>
    <scope>NUCLEOTIDE SEQUENCE</scope>
    <source>
        <strain evidence="10">SING2019-196</strain>
    </source>
</reference>
<evidence type="ECO:0000313" key="11">
    <source>
        <dbReference type="Proteomes" id="UP001279734"/>
    </source>
</evidence>
<accession>A0AAD3SM46</accession>
<dbReference type="SMART" id="SM00338">
    <property type="entry name" value="BRLZ"/>
    <property type="match status" value="1"/>
</dbReference>
<evidence type="ECO:0000256" key="2">
    <source>
        <dbReference type="ARBA" id="ARBA00007163"/>
    </source>
</evidence>
<keyword evidence="3" id="KW-0805">Transcription regulation</keyword>
<feature type="region of interest" description="Disordered" evidence="7">
    <location>
        <begin position="184"/>
        <end position="243"/>
    </location>
</feature>
<feature type="compositionally biased region" description="Basic and acidic residues" evidence="7">
    <location>
        <begin position="209"/>
        <end position="220"/>
    </location>
</feature>
<dbReference type="InterPro" id="IPR020983">
    <property type="entry name" value="Basic_leucine-zipper_C"/>
</dbReference>
<proteinExistence type="inferred from homology"/>
<feature type="compositionally biased region" description="Basic and acidic residues" evidence="7">
    <location>
        <begin position="59"/>
        <end position="74"/>
    </location>
</feature>
<evidence type="ECO:0000256" key="5">
    <source>
        <dbReference type="ARBA" id="ARBA00023163"/>
    </source>
</evidence>
<gene>
    <name evidence="10" type="ORF">Nepgr_015036</name>
</gene>
<dbReference type="AlphaFoldDB" id="A0AAD3SM46"/>
<dbReference type="Proteomes" id="UP001279734">
    <property type="component" value="Unassembled WGS sequence"/>
</dbReference>
<comment type="caution">
    <text evidence="10">The sequence shown here is derived from an EMBL/GenBank/DDBJ whole genome shotgun (WGS) entry which is preliminary data.</text>
</comment>
<dbReference type="PANTHER" id="PTHR46408">
    <property type="entry name" value="BASIC LEUCINE ZIPPER 63"/>
    <property type="match status" value="1"/>
</dbReference>
<feature type="domain" description="BHLH" evidence="9">
    <location>
        <begin position="558"/>
        <end position="607"/>
    </location>
</feature>
<keyword evidence="4" id="KW-0238">DNA-binding</keyword>
<dbReference type="InterPro" id="IPR036638">
    <property type="entry name" value="HLH_DNA-bd_sf"/>
</dbReference>
<dbReference type="FunFam" id="1.20.5.170:FF:000020">
    <property type="entry name" value="BZIP transcription factor"/>
    <property type="match status" value="1"/>
</dbReference>
<evidence type="ECO:0000256" key="3">
    <source>
        <dbReference type="ARBA" id="ARBA00023015"/>
    </source>
</evidence>
<feature type="compositionally biased region" description="Low complexity" evidence="7">
    <location>
        <begin position="531"/>
        <end position="545"/>
    </location>
</feature>
<dbReference type="InterPro" id="IPR046347">
    <property type="entry name" value="bZIP_sf"/>
</dbReference>
<evidence type="ECO:0000256" key="6">
    <source>
        <dbReference type="ARBA" id="ARBA00023242"/>
    </source>
</evidence>
<dbReference type="GO" id="GO:0005634">
    <property type="term" value="C:nucleus"/>
    <property type="evidence" value="ECO:0007669"/>
    <property type="project" value="UniProtKB-SubCell"/>
</dbReference>
<keyword evidence="11" id="KW-1185">Reference proteome</keyword>
<comment type="similarity">
    <text evidence="2">Belongs to the bZIP family.</text>
</comment>
<dbReference type="PANTHER" id="PTHR46408:SF10">
    <property type="entry name" value="BASIC LEUCINE ZIPPER 63"/>
    <property type="match status" value="1"/>
</dbReference>
<dbReference type="SMART" id="SM00353">
    <property type="entry name" value="HLH"/>
    <property type="match status" value="1"/>
</dbReference>
<evidence type="ECO:0000256" key="1">
    <source>
        <dbReference type="ARBA" id="ARBA00004123"/>
    </source>
</evidence>
<dbReference type="FunFam" id="4.10.280.10:FF:000017">
    <property type="entry name" value="Transcription factor bHLH66"/>
    <property type="match status" value="1"/>
</dbReference>
<dbReference type="InterPro" id="IPR004827">
    <property type="entry name" value="bZIP"/>
</dbReference>
<feature type="compositionally biased region" description="Polar residues" evidence="7">
    <location>
        <begin position="49"/>
        <end position="58"/>
    </location>
</feature>
<dbReference type="Pfam" id="PF00010">
    <property type="entry name" value="HLH"/>
    <property type="match status" value="1"/>
</dbReference>
<dbReference type="Gene3D" id="1.20.5.170">
    <property type="match status" value="1"/>
</dbReference>
<evidence type="ECO:0000256" key="7">
    <source>
        <dbReference type="SAM" id="MobiDB-lite"/>
    </source>
</evidence>